<dbReference type="RefSeq" id="WP_244502890.1">
    <property type="nucleotide sequence ID" value="NZ_FLRA01000006.1"/>
</dbReference>
<reference evidence="3 6" key="2">
    <citation type="submission" date="2016-06" db="EMBL/GenBank/DDBJ databases">
        <authorList>
            <person name="Kjaerup R.B."/>
            <person name="Dalgaard T.S."/>
            <person name="Juul-Madsen H.R."/>
        </authorList>
    </citation>
    <scope>NUCLEOTIDE SEQUENCE [LARGE SCALE GENOMIC DNA]</scope>
    <source>
        <strain evidence="3 6">CECT 5115</strain>
    </source>
</reference>
<dbReference type="Pfam" id="PF13372">
    <property type="entry name" value="Alginate_exp"/>
    <property type="match status" value="1"/>
</dbReference>
<evidence type="ECO:0000313" key="5">
    <source>
        <dbReference type="Proteomes" id="UP000092840"/>
    </source>
</evidence>
<feature type="signal peptide" evidence="1">
    <location>
        <begin position="1"/>
        <end position="27"/>
    </location>
</feature>
<feature type="domain" description="Alginate export" evidence="2">
    <location>
        <begin position="116"/>
        <end position="312"/>
    </location>
</feature>
<keyword evidence="5" id="KW-1185">Reference proteome</keyword>
<evidence type="ECO:0000313" key="4">
    <source>
        <dbReference type="EMBL" id="SBT20648.1"/>
    </source>
</evidence>
<gene>
    <name evidence="3" type="ORF">MGA5115_01133</name>
    <name evidence="4" type="ORF">MGA5116_01235</name>
</gene>
<protein>
    <recommendedName>
        <fullName evidence="2">Alginate export domain-containing protein</fullName>
    </recommendedName>
</protein>
<reference evidence="4 5" key="1">
    <citation type="submission" date="2016-06" db="EMBL/GenBank/DDBJ databases">
        <authorList>
            <person name="Rodrigo-Torres L."/>
            <person name="Arahal D.R."/>
        </authorList>
    </citation>
    <scope>NUCLEOTIDE SEQUENCE [LARGE SCALE GENOMIC DNA]</scope>
    <source>
        <strain evidence="4 5">CECT 5116</strain>
    </source>
</reference>
<dbReference type="Proteomes" id="UP000092840">
    <property type="component" value="Unassembled WGS sequence"/>
</dbReference>
<evidence type="ECO:0000313" key="6">
    <source>
        <dbReference type="Proteomes" id="UP000092871"/>
    </source>
</evidence>
<organism evidence="3 6">
    <name type="scientific">Marinomonas gallaica</name>
    <dbReference type="NCBI Taxonomy" id="1806667"/>
    <lineage>
        <taxon>Bacteria</taxon>
        <taxon>Pseudomonadati</taxon>
        <taxon>Pseudomonadota</taxon>
        <taxon>Gammaproteobacteria</taxon>
        <taxon>Oceanospirillales</taxon>
        <taxon>Oceanospirillaceae</taxon>
        <taxon>Marinomonas</taxon>
    </lineage>
</organism>
<keyword evidence="1" id="KW-0732">Signal</keyword>
<proteinExistence type="predicted"/>
<evidence type="ECO:0000313" key="3">
    <source>
        <dbReference type="EMBL" id="SBT17045.1"/>
    </source>
</evidence>
<feature type="chain" id="PRO_5008676928" description="Alginate export domain-containing protein" evidence="1">
    <location>
        <begin position="28"/>
        <end position="434"/>
    </location>
</feature>
<evidence type="ECO:0000259" key="2">
    <source>
        <dbReference type="Pfam" id="PF13372"/>
    </source>
</evidence>
<dbReference type="AlphaFoldDB" id="A0A1C3JPJ4"/>
<evidence type="ECO:0000256" key="1">
    <source>
        <dbReference type="SAM" id="SignalP"/>
    </source>
</evidence>
<dbReference type="EMBL" id="FLRB01000007">
    <property type="protein sequence ID" value="SBT20648.1"/>
    <property type="molecule type" value="Genomic_DNA"/>
</dbReference>
<sequence length="434" mass="46679">MNDYKHCMTKKVLPVIIASAMATSASAYNVYEQDGTELNLDIEAIFGMFSSDHNYGTIGEKSAGSSSWKEGYIKYGFSGSHTYADSKASVYGGLNAITSGTWGDGDAAGFSKGNERETDLEDAFVGWRSGNLMPALGQDGLDISFGRQNFVIGDGFLINGDGLNFGNAFDGSLNRGGGYWLAPRKAFDQTAVVRIGGSEGARADVFWLDSDNVAQNKMELAGINAEYVTPESTFGTMYIKGLDAEGNNARDGQETISLRYQGDAGVENLFLSGEYVTQESGDTGDNADAWYVEAGWTFSDVAWSPSVNYRYAQFDDGFDPLFYGFNRGYGTWFQGEVAANFAGPFNTGSDIQQIAIKANPTDTLTVGALLFDFGGTSGGMMDAQELDIYAEWVVASNLIISPLVGLYSPDNKNSVQLGDNDTNVYGQIIAIVPF</sequence>
<dbReference type="InterPro" id="IPR025388">
    <property type="entry name" value="Alginate_export_dom"/>
</dbReference>
<dbReference type="Proteomes" id="UP000092871">
    <property type="component" value="Unassembled WGS sequence"/>
</dbReference>
<name>A0A1C3JPJ4_9GAMM</name>
<accession>A0A1C3JPJ4</accession>
<dbReference type="EMBL" id="FLRA01000006">
    <property type="protein sequence ID" value="SBT17045.1"/>
    <property type="molecule type" value="Genomic_DNA"/>
</dbReference>